<evidence type="ECO:0000313" key="3">
    <source>
        <dbReference type="Proteomes" id="UP000283295"/>
    </source>
</evidence>
<dbReference type="PANTHER" id="PTHR43649">
    <property type="entry name" value="ARABINOSE-BINDING PROTEIN-RELATED"/>
    <property type="match status" value="1"/>
</dbReference>
<dbReference type="Gene3D" id="3.40.190.10">
    <property type="entry name" value="Periplasmic binding protein-like II"/>
    <property type="match status" value="1"/>
</dbReference>
<sequence>MKKRVIARIMAAVVSIAMLSGCGSSGKDGTQKVRLDPEHPISIKIWHYYNGTQQATFDSLVETFNATKGKDEGIYVESYSYGSVSDLEQAVSESLSGTVGAEDLPDIFSSYADTAYAVQREDKLTDLTQYFSDEELSKYVDSYIQEGYFTQDDSLYLLPVAKSTEIMMINKTDWDKFASATGSSLDELATIEGVVSVAEKYYNWTDAQTPDVTNDGKAFYGRDAMANYFVIGMKQMGREIFEVEDSKVTFNIDKDLIKRLWDNYYVPYVKGYFAAYGKFRSDDVKTGDIIAYTGSTSSTFYFPDKVETDDMSYPIGYVVLDAPVMAGGEDYKVQQGAGMAVTKSDKEHEYASCEFLKWFTEKENNLKFICDSGYLPVLKEANNIDELDKIIEEGSIEANDKAYECIKKVMNEFDSTMFYTTKNFDNGYDARNVLNYNMSDAAEAARKEVAAASDDESRKAVIEKCTSDEAFDEWYDGFSSALQEAVGEQ</sequence>
<evidence type="ECO:0000313" key="2">
    <source>
        <dbReference type="EMBL" id="RGS44354.1"/>
    </source>
</evidence>
<keyword evidence="1" id="KW-0732">Signal</keyword>
<dbReference type="PROSITE" id="PS51257">
    <property type="entry name" value="PROKAR_LIPOPROTEIN"/>
    <property type="match status" value="1"/>
</dbReference>
<feature type="chain" id="PRO_5019582573" evidence="1">
    <location>
        <begin position="27"/>
        <end position="489"/>
    </location>
</feature>
<accession>A0A412IW84</accession>
<dbReference type="SUPFAM" id="SSF53850">
    <property type="entry name" value="Periplasmic binding protein-like II"/>
    <property type="match status" value="1"/>
</dbReference>
<dbReference type="Proteomes" id="UP000283295">
    <property type="component" value="Unassembled WGS sequence"/>
</dbReference>
<proteinExistence type="predicted"/>
<dbReference type="OrthoDB" id="9764785at2"/>
<comment type="caution">
    <text evidence="2">The sequence shown here is derived from an EMBL/GenBank/DDBJ whole genome shotgun (WGS) entry which is preliminary data.</text>
</comment>
<reference evidence="2 3" key="1">
    <citation type="submission" date="2018-08" db="EMBL/GenBank/DDBJ databases">
        <title>A genome reference for cultivated species of the human gut microbiota.</title>
        <authorList>
            <person name="Zou Y."/>
            <person name="Xue W."/>
            <person name="Luo G."/>
        </authorList>
    </citation>
    <scope>NUCLEOTIDE SEQUENCE [LARGE SCALE GENOMIC DNA]</scope>
    <source>
        <strain evidence="2 3">AF22-21</strain>
    </source>
</reference>
<dbReference type="AlphaFoldDB" id="A0A412IW84"/>
<organism evidence="2 3">
    <name type="scientific">Coprococcus eutactus</name>
    <dbReference type="NCBI Taxonomy" id="33043"/>
    <lineage>
        <taxon>Bacteria</taxon>
        <taxon>Bacillati</taxon>
        <taxon>Bacillota</taxon>
        <taxon>Clostridia</taxon>
        <taxon>Lachnospirales</taxon>
        <taxon>Lachnospiraceae</taxon>
        <taxon>Coprococcus</taxon>
    </lineage>
</organism>
<dbReference type="Pfam" id="PF13416">
    <property type="entry name" value="SBP_bac_8"/>
    <property type="match status" value="1"/>
</dbReference>
<feature type="signal peptide" evidence="1">
    <location>
        <begin position="1"/>
        <end position="26"/>
    </location>
</feature>
<dbReference type="PANTHER" id="PTHR43649:SF12">
    <property type="entry name" value="DIACETYLCHITOBIOSE BINDING PROTEIN DASA"/>
    <property type="match status" value="1"/>
</dbReference>
<evidence type="ECO:0000256" key="1">
    <source>
        <dbReference type="SAM" id="SignalP"/>
    </source>
</evidence>
<protein>
    <submittedName>
        <fullName evidence="2">Extracellular solute-binding protein</fullName>
    </submittedName>
</protein>
<gene>
    <name evidence="2" type="ORF">DWX94_00755</name>
</gene>
<dbReference type="InterPro" id="IPR006059">
    <property type="entry name" value="SBP"/>
</dbReference>
<name>A0A412IW84_9FIRM</name>
<dbReference type="InterPro" id="IPR050490">
    <property type="entry name" value="Bact_solute-bd_prot1"/>
</dbReference>
<dbReference type="EMBL" id="QRVK01000001">
    <property type="protein sequence ID" value="RGS44354.1"/>
    <property type="molecule type" value="Genomic_DNA"/>
</dbReference>